<dbReference type="Proteomes" id="UP000792457">
    <property type="component" value="Unassembled WGS sequence"/>
</dbReference>
<name>A0A8K0KIQ4_LADFU</name>
<keyword evidence="1" id="KW-0233">DNA recombination</keyword>
<dbReference type="Gene3D" id="3.40.50.300">
    <property type="entry name" value="P-loop containing nucleotide triphosphate hydrolases"/>
    <property type="match status" value="1"/>
</dbReference>
<keyword evidence="1" id="KW-0347">Helicase</keyword>
<reference evidence="3" key="1">
    <citation type="submission" date="2013-04" db="EMBL/GenBank/DDBJ databases">
        <authorList>
            <person name="Qu J."/>
            <person name="Murali S.C."/>
            <person name="Bandaranaike D."/>
            <person name="Bellair M."/>
            <person name="Blankenburg K."/>
            <person name="Chao H."/>
            <person name="Dinh H."/>
            <person name="Doddapaneni H."/>
            <person name="Downs B."/>
            <person name="Dugan-Rocha S."/>
            <person name="Elkadiri S."/>
            <person name="Gnanaolivu R.D."/>
            <person name="Hernandez B."/>
            <person name="Javaid M."/>
            <person name="Jayaseelan J.C."/>
            <person name="Lee S."/>
            <person name="Li M."/>
            <person name="Ming W."/>
            <person name="Munidasa M."/>
            <person name="Muniz J."/>
            <person name="Nguyen L."/>
            <person name="Ongeri F."/>
            <person name="Osuji N."/>
            <person name="Pu L.-L."/>
            <person name="Puazo M."/>
            <person name="Qu C."/>
            <person name="Quiroz J."/>
            <person name="Raj R."/>
            <person name="Weissenberger G."/>
            <person name="Xin Y."/>
            <person name="Zou X."/>
            <person name="Han Y."/>
            <person name="Richards S."/>
            <person name="Worley K."/>
            <person name="Muzny D."/>
            <person name="Gibbs R."/>
        </authorList>
    </citation>
    <scope>NUCLEOTIDE SEQUENCE</scope>
    <source>
        <strain evidence="3">Sampled in the wild</strain>
    </source>
</reference>
<keyword evidence="4" id="KW-1185">Reference proteome</keyword>
<dbReference type="PANTHER" id="PTHR10492:SF101">
    <property type="entry name" value="ATP-DEPENDENT DNA HELICASE"/>
    <property type="match status" value="1"/>
</dbReference>
<reference evidence="3" key="2">
    <citation type="submission" date="2017-10" db="EMBL/GenBank/DDBJ databases">
        <title>Ladona fulva Genome sequencing and assembly.</title>
        <authorList>
            <person name="Murali S."/>
            <person name="Richards S."/>
            <person name="Bandaranaike D."/>
            <person name="Bellair M."/>
            <person name="Blankenburg K."/>
            <person name="Chao H."/>
            <person name="Dinh H."/>
            <person name="Doddapaneni H."/>
            <person name="Dugan-Rocha S."/>
            <person name="Elkadiri S."/>
            <person name="Gnanaolivu R."/>
            <person name="Hernandez B."/>
            <person name="Skinner E."/>
            <person name="Javaid M."/>
            <person name="Lee S."/>
            <person name="Li M."/>
            <person name="Ming W."/>
            <person name="Munidasa M."/>
            <person name="Muniz J."/>
            <person name="Nguyen L."/>
            <person name="Hughes D."/>
            <person name="Osuji N."/>
            <person name="Pu L.-L."/>
            <person name="Puazo M."/>
            <person name="Qu C."/>
            <person name="Quiroz J."/>
            <person name="Raj R."/>
            <person name="Weissenberger G."/>
            <person name="Xin Y."/>
            <person name="Zou X."/>
            <person name="Han Y."/>
            <person name="Worley K."/>
            <person name="Muzny D."/>
            <person name="Gibbs R."/>
        </authorList>
    </citation>
    <scope>NUCLEOTIDE SEQUENCE</scope>
    <source>
        <strain evidence="3">Sampled in the wild</strain>
    </source>
</reference>
<accession>A0A8K0KIQ4</accession>
<dbReference type="GO" id="GO:0006310">
    <property type="term" value="P:DNA recombination"/>
    <property type="evidence" value="ECO:0007669"/>
    <property type="project" value="UniProtKB-KW"/>
</dbReference>
<evidence type="ECO:0000259" key="2">
    <source>
        <dbReference type="Pfam" id="PF05970"/>
    </source>
</evidence>
<feature type="domain" description="DNA helicase Pif1-like DEAD-box helicase" evidence="2">
    <location>
        <begin position="347"/>
        <end position="487"/>
    </location>
</feature>
<dbReference type="AlphaFoldDB" id="A0A8K0KIQ4"/>
<keyword evidence="1" id="KW-0234">DNA repair</keyword>
<dbReference type="SUPFAM" id="SSF52540">
    <property type="entry name" value="P-loop containing nucleoside triphosphate hydrolases"/>
    <property type="match status" value="1"/>
</dbReference>
<dbReference type="InterPro" id="IPR027417">
    <property type="entry name" value="P-loop_NTPase"/>
</dbReference>
<proteinExistence type="inferred from homology"/>
<dbReference type="EMBL" id="KZ308946">
    <property type="protein sequence ID" value="KAG8235757.1"/>
    <property type="molecule type" value="Genomic_DNA"/>
</dbReference>
<evidence type="ECO:0000256" key="1">
    <source>
        <dbReference type="RuleBase" id="RU363044"/>
    </source>
</evidence>
<keyword evidence="1" id="KW-0067">ATP-binding</keyword>
<comment type="similarity">
    <text evidence="1">Belongs to the helicase family.</text>
</comment>
<dbReference type="EC" id="5.6.2.3" evidence="1"/>
<evidence type="ECO:0000313" key="3">
    <source>
        <dbReference type="EMBL" id="KAG8235757.1"/>
    </source>
</evidence>
<dbReference type="InterPro" id="IPR010285">
    <property type="entry name" value="DNA_helicase_pif1-like_DEAD"/>
</dbReference>
<gene>
    <name evidence="3" type="ORF">J437_LFUL015378</name>
</gene>
<dbReference type="GO" id="GO:0043139">
    <property type="term" value="F:5'-3' DNA helicase activity"/>
    <property type="evidence" value="ECO:0007669"/>
    <property type="project" value="UniProtKB-EC"/>
</dbReference>
<dbReference type="GO" id="GO:0005524">
    <property type="term" value="F:ATP binding"/>
    <property type="evidence" value="ECO:0007669"/>
    <property type="project" value="UniProtKB-KW"/>
</dbReference>
<dbReference type="OrthoDB" id="272985at2759"/>
<protein>
    <recommendedName>
        <fullName evidence="1">ATP-dependent DNA helicase</fullName>
        <ecNumber evidence="1">5.6.2.3</ecNumber>
    </recommendedName>
</protein>
<dbReference type="GO" id="GO:0006281">
    <property type="term" value="P:DNA repair"/>
    <property type="evidence" value="ECO:0007669"/>
    <property type="project" value="UniProtKB-KW"/>
</dbReference>
<organism evidence="3 4">
    <name type="scientific">Ladona fulva</name>
    <name type="common">Scarce chaser dragonfly</name>
    <name type="synonym">Libellula fulva</name>
    <dbReference type="NCBI Taxonomy" id="123851"/>
    <lineage>
        <taxon>Eukaryota</taxon>
        <taxon>Metazoa</taxon>
        <taxon>Ecdysozoa</taxon>
        <taxon>Arthropoda</taxon>
        <taxon>Hexapoda</taxon>
        <taxon>Insecta</taxon>
        <taxon>Pterygota</taxon>
        <taxon>Palaeoptera</taxon>
        <taxon>Odonata</taxon>
        <taxon>Epiprocta</taxon>
        <taxon>Anisoptera</taxon>
        <taxon>Libelluloidea</taxon>
        <taxon>Libellulidae</taxon>
        <taxon>Ladona</taxon>
    </lineage>
</organism>
<keyword evidence="1" id="KW-0227">DNA damage</keyword>
<dbReference type="Pfam" id="PF05970">
    <property type="entry name" value="PIF1"/>
    <property type="match status" value="1"/>
</dbReference>
<comment type="caution">
    <text evidence="3">The sequence shown here is derived from an EMBL/GenBank/DDBJ whole genome shotgun (WGS) entry which is preliminary data.</text>
</comment>
<dbReference type="PANTHER" id="PTHR10492">
    <property type="match status" value="1"/>
</dbReference>
<keyword evidence="1" id="KW-0547">Nucleotide-binding</keyword>
<comment type="catalytic activity">
    <reaction evidence="1">
        <text>ATP + H2O = ADP + phosphate + H(+)</text>
        <dbReference type="Rhea" id="RHEA:13065"/>
        <dbReference type="ChEBI" id="CHEBI:15377"/>
        <dbReference type="ChEBI" id="CHEBI:15378"/>
        <dbReference type="ChEBI" id="CHEBI:30616"/>
        <dbReference type="ChEBI" id="CHEBI:43474"/>
        <dbReference type="ChEBI" id="CHEBI:456216"/>
        <dbReference type="EC" id="5.6.2.3"/>
    </reaction>
</comment>
<keyword evidence="1" id="KW-0378">Hydrolase</keyword>
<sequence length="488" mass="55335">MVTLCVGCIQLTGKKMGLLHAHILVWLKKIRPTQIDEVISAELPNEEDDRLLFKIICKNMIHGPCETQTGNDGYPLYRSRKPGQERHTASIKTKLDSQYKQVEVDNRWVVPYTPLLSKMFEAHITAEYCNSKMDRVYFTAENARERATQPPNSTLTAFFLMCQEDPFTRTLLYPEVPKYYTWNKSSILFCKRKQGVRTPGCDTCASEVLGQVYTVHPNNSECYYLKLLLHTVHGPTSFAALRTFDGEVFQTYRETCQKPTKSIYNHNNHLHAIQSSCSLEEVEKYKESLSEDILREQRRANPTLDFDFTSEIFNETLILLEDKCILMERCYDGEKLKAFVAINKPLLTSEQKEAYDTIFDLISCERGGIFFLDAPGGTGKTFLINLLLAEIRRNNKIANAVASSGIASSLLDSGRTAHSTLQLPINLAQTETPIFCKALVWDECTMMHKKGLEALDRTMKDLSGNNWIMGGAVVVLAGDFHQTLPVIP</sequence>
<dbReference type="GO" id="GO:0016787">
    <property type="term" value="F:hydrolase activity"/>
    <property type="evidence" value="ECO:0007669"/>
    <property type="project" value="UniProtKB-KW"/>
</dbReference>
<comment type="cofactor">
    <cofactor evidence="1">
        <name>Mg(2+)</name>
        <dbReference type="ChEBI" id="CHEBI:18420"/>
    </cofactor>
</comment>
<dbReference type="GO" id="GO:0000723">
    <property type="term" value="P:telomere maintenance"/>
    <property type="evidence" value="ECO:0007669"/>
    <property type="project" value="InterPro"/>
</dbReference>
<evidence type="ECO:0000313" key="4">
    <source>
        <dbReference type="Proteomes" id="UP000792457"/>
    </source>
</evidence>